<protein>
    <submittedName>
        <fullName evidence="7">Uncharacterized protein</fullName>
    </submittedName>
</protein>
<evidence type="ECO:0000256" key="2">
    <source>
        <dbReference type="ARBA" id="ARBA00022692"/>
    </source>
</evidence>
<feature type="transmembrane region" description="Helical" evidence="5">
    <location>
        <begin position="33"/>
        <end position="51"/>
    </location>
</feature>
<dbReference type="InterPro" id="IPR007568">
    <property type="entry name" value="RTA1"/>
</dbReference>
<name>A0A8H4NA39_9PEZI</name>
<feature type="transmembrane region" description="Helical" evidence="5">
    <location>
        <begin position="183"/>
        <end position="210"/>
    </location>
</feature>
<evidence type="ECO:0000313" key="8">
    <source>
        <dbReference type="Proteomes" id="UP000572817"/>
    </source>
</evidence>
<dbReference type="EMBL" id="WWBZ02000009">
    <property type="protein sequence ID" value="KAF4311426.1"/>
    <property type="molecule type" value="Genomic_DNA"/>
</dbReference>
<organism evidence="7 8">
    <name type="scientific">Botryosphaeria dothidea</name>
    <dbReference type="NCBI Taxonomy" id="55169"/>
    <lineage>
        <taxon>Eukaryota</taxon>
        <taxon>Fungi</taxon>
        <taxon>Dikarya</taxon>
        <taxon>Ascomycota</taxon>
        <taxon>Pezizomycotina</taxon>
        <taxon>Dothideomycetes</taxon>
        <taxon>Dothideomycetes incertae sedis</taxon>
        <taxon>Botryosphaeriales</taxon>
        <taxon>Botryosphaeriaceae</taxon>
        <taxon>Botryosphaeria</taxon>
    </lineage>
</organism>
<dbReference type="PANTHER" id="PTHR31465">
    <property type="entry name" value="PROTEIN RTA1-RELATED"/>
    <property type="match status" value="1"/>
</dbReference>
<comment type="caution">
    <text evidence="7">The sequence shown here is derived from an EMBL/GenBank/DDBJ whole genome shotgun (WGS) entry which is preliminary data.</text>
</comment>
<dbReference type="PANTHER" id="PTHR31465:SF28">
    <property type="entry name" value="DOMAIN PROTEIN, PUTATIVE-RELATED"/>
    <property type="match status" value="1"/>
</dbReference>
<feature type="transmembrane region" description="Helical" evidence="5">
    <location>
        <begin position="142"/>
        <end position="162"/>
    </location>
</feature>
<gene>
    <name evidence="7" type="ORF">GTA08_BOTSDO12898</name>
    <name evidence="6" type="ORF">GTA08_BOTSDO14266</name>
</gene>
<keyword evidence="4 5" id="KW-0472">Membrane</keyword>
<evidence type="ECO:0000256" key="4">
    <source>
        <dbReference type="ARBA" id="ARBA00023136"/>
    </source>
</evidence>
<evidence type="ECO:0000256" key="5">
    <source>
        <dbReference type="SAM" id="Phobius"/>
    </source>
</evidence>
<keyword evidence="8" id="KW-1185">Reference proteome</keyword>
<comment type="subcellular location">
    <subcellularLocation>
        <location evidence="1">Membrane</location>
        <topology evidence="1">Multi-pass membrane protein</topology>
    </subcellularLocation>
</comment>
<feature type="transmembrane region" description="Helical" evidence="5">
    <location>
        <begin position="6"/>
        <end position="26"/>
    </location>
</feature>
<dbReference type="AlphaFoldDB" id="A0A8H4NA39"/>
<evidence type="ECO:0000313" key="6">
    <source>
        <dbReference type="EMBL" id="KAF4302643.1"/>
    </source>
</evidence>
<proteinExistence type="predicted"/>
<evidence type="ECO:0000313" key="7">
    <source>
        <dbReference type="EMBL" id="KAF4311426.1"/>
    </source>
</evidence>
<accession>A0A8H4NA39</accession>
<feature type="transmembrane region" description="Helical" evidence="5">
    <location>
        <begin position="71"/>
        <end position="94"/>
    </location>
</feature>
<keyword evidence="2 5" id="KW-0812">Transmembrane</keyword>
<dbReference type="OrthoDB" id="3942161at2759"/>
<keyword evidence="3 5" id="KW-1133">Transmembrane helix</keyword>
<evidence type="ECO:0000256" key="3">
    <source>
        <dbReference type="ARBA" id="ARBA00022989"/>
    </source>
</evidence>
<reference evidence="7 8" key="1">
    <citation type="submission" date="2020-04" db="EMBL/GenBank/DDBJ databases">
        <title>Genome Assembly and Annotation of Botryosphaeria dothidea sdau 11-99, a Latent Pathogen of Apple Fruit Ring Rot in China.</title>
        <authorList>
            <person name="Yu C."/>
            <person name="Diao Y."/>
            <person name="Lu Q."/>
            <person name="Zhao J."/>
            <person name="Cui S."/>
            <person name="Peng C."/>
            <person name="He B."/>
            <person name="Liu H."/>
        </authorList>
    </citation>
    <scope>NUCLEOTIDE SEQUENCE [LARGE SCALE GENOMIC DNA]</scope>
    <source>
        <strain evidence="8">sdau11-99</strain>
        <strain evidence="7">Sdau11-99</strain>
    </source>
</reference>
<feature type="transmembrane region" description="Helical" evidence="5">
    <location>
        <begin position="222"/>
        <end position="242"/>
    </location>
</feature>
<dbReference type="Proteomes" id="UP000572817">
    <property type="component" value="Unassembled WGS sequence"/>
</dbReference>
<dbReference type="GO" id="GO:0016020">
    <property type="term" value="C:membrane"/>
    <property type="evidence" value="ECO:0007669"/>
    <property type="project" value="UniProtKB-SubCell"/>
</dbReference>
<dbReference type="EMBL" id="WWBZ02000065">
    <property type="protein sequence ID" value="KAF4302643.1"/>
    <property type="molecule type" value="Genomic_DNA"/>
</dbReference>
<evidence type="ECO:0000256" key="1">
    <source>
        <dbReference type="ARBA" id="ARBA00004141"/>
    </source>
</evidence>
<sequence>MTSGGRIPAAIALVLFIIATGTSSFQAFRHKSWMFWSLILSGLLFIVAFAIRLSNSSDDEYRDWALMNVAIIPHSLAAFFLQQAVFMLFLRLVWWTAPSPSTLNRRTLWFSPRVGFYFMSGTLFLLAVVQAVPIPIFVFCGLIAQMILLAVFLAFVGRVWTVSKGWAGLVQGERLPGAWRRKGLVGVWAMSGLLMLRTILCWIFVLLGGAESFLNVYLFDTLPLLVCFILIACLHPGTYMPVDYTRLRMDRDSVMQTKMADSRVAELTRDAYLAANSSGTTAGRTESV</sequence>
<feature type="transmembrane region" description="Helical" evidence="5">
    <location>
        <begin position="114"/>
        <end position="136"/>
    </location>
</feature>